<sequence length="454" mass="51346">MAPSLKPLDESTLEGLRSGFESREANRIAMNAVTQSGIEAVAHNYDRARLLQHRFSVSLDNGKATSQARSGRCWLFSSLNVARFVARKALNIDASSPANPMGDFELSQNYAMYYDKLERVNYFLQDVSALVRAGEPVDSELMRFLMGDVMGDGGQWIMAMNIYKKYGAVPKQYFPETASSQNTGEMDSQLRSLLHQAVAHMVAEPDRIDDIVRETTEAGHRMLTIHLGTPPTSFDWEWTDKDGVFHRDGEITPQEFWKKYVDAGLEDYVCLVDDPRREHPKGRKIGIEHLGNVAGGDPTEYLNVPIQFMKDCARKLMSEEGIPVWFGADCHPMMDRKTGQWATDLFEYGRVYGVDFDMDKEQRVRFGDSAQNHAMAFLGVDVADDGVTTDRWRVENSWGTDIANEGYFTMSDDWFTEYVYEVAVPKSMLPEEYRQAVDQPAIMLPAWDPMGALA</sequence>
<keyword evidence="1 4" id="KW-0645">Protease</keyword>
<evidence type="ECO:0000256" key="1">
    <source>
        <dbReference type="ARBA" id="ARBA00022670"/>
    </source>
</evidence>
<dbReference type="RefSeq" id="WP_340468676.1">
    <property type="nucleotide sequence ID" value="NZ_JBANBB010000001.1"/>
</dbReference>
<name>A0ABU8ZNH5_9BIFI</name>
<keyword evidence="4" id="KW-0031">Aminopeptidase</keyword>
<evidence type="ECO:0000256" key="4">
    <source>
        <dbReference type="PIRNR" id="PIRNR005700"/>
    </source>
</evidence>
<dbReference type="InterPro" id="IPR038765">
    <property type="entry name" value="Papain-like_cys_pep_sf"/>
</dbReference>
<comment type="caution">
    <text evidence="5">The sequence shown here is derived from an EMBL/GenBank/DDBJ whole genome shotgun (WGS) entry which is preliminary data.</text>
</comment>
<dbReference type="Proteomes" id="UP001373159">
    <property type="component" value="Unassembled WGS sequence"/>
</dbReference>
<dbReference type="InterPro" id="IPR000169">
    <property type="entry name" value="Pept_cys_AS"/>
</dbReference>
<dbReference type="SUPFAM" id="SSF54001">
    <property type="entry name" value="Cysteine proteinases"/>
    <property type="match status" value="1"/>
</dbReference>
<evidence type="ECO:0000256" key="2">
    <source>
        <dbReference type="ARBA" id="ARBA00022801"/>
    </source>
</evidence>
<dbReference type="PANTHER" id="PTHR10363">
    <property type="entry name" value="BLEOMYCIN HYDROLASE"/>
    <property type="match status" value="1"/>
</dbReference>
<reference evidence="5 6" key="1">
    <citation type="submission" date="2024-02" db="EMBL/GenBank/DDBJ databases">
        <title>Bifidobacterium honeyensis sp. nov., isolated from the comb honey.</title>
        <authorList>
            <person name="Liu W."/>
            <person name="Li Y."/>
        </authorList>
    </citation>
    <scope>NUCLEOTIDE SEQUENCE [LARGE SCALE GENOMIC DNA]</scope>
    <source>
        <strain evidence="5 6">IMAU50988</strain>
    </source>
</reference>
<evidence type="ECO:0000256" key="3">
    <source>
        <dbReference type="ARBA" id="ARBA00022807"/>
    </source>
</evidence>
<comment type="similarity">
    <text evidence="4">Belongs to the peptidase C1 family.</text>
</comment>
<accession>A0ABU8ZNH5</accession>
<dbReference type="InterPro" id="IPR004134">
    <property type="entry name" value="Peptidase_C1B"/>
</dbReference>
<proteinExistence type="inferred from homology"/>
<dbReference type="Gene3D" id="3.90.70.10">
    <property type="entry name" value="Cysteine proteinases"/>
    <property type="match status" value="1"/>
</dbReference>
<dbReference type="Pfam" id="PF03051">
    <property type="entry name" value="Peptidase_C1_2"/>
    <property type="match status" value="1"/>
</dbReference>
<evidence type="ECO:0000313" key="6">
    <source>
        <dbReference type="Proteomes" id="UP001373159"/>
    </source>
</evidence>
<dbReference type="PROSITE" id="PS00139">
    <property type="entry name" value="THIOL_PROTEASE_CYS"/>
    <property type="match status" value="1"/>
</dbReference>
<keyword evidence="3 4" id="KW-0788">Thiol protease</keyword>
<dbReference type="PANTHER" id="PTHR10363:SF2">
    <property type="entry name" value="BLEOMYCIN HYDROLASE"/>
    <property type="match status" value="1"/>
</dbReference>
<keyword evidence="6" id="KW-1185">Reference proteome</keyword>
<protein>
    <recommendedName>
        <fullName evidence="4">Aminopeptidase</fullName>
    </recommendedName>
</protein>
<dbReference type="EMBL" id="JBANBB010000001">
    <property type="protein sequence ID" value="MEK0306144.1"/>
    <property type="molecule type" value="Genomic_DNA"/>
</dbReference>
<keyword evidence="2 4" id="KW-0378">Hydrolase</keyword>
<evidence type="ECO:0000313" key="5">
    <source>
        <dbReference type="EMBL" id="MEK0306144.1"/>
    </source>
</evidence>
<dbReference type="PIRSF" id="PIRSF005700">
    <property type="entry name" value="PepC"/>
    <property type="match status" value="1"/>
</dbReference>
<gene>
    <name evidence="5" type="ORF">V8P97_01455</name>
</gene>
<dbReference type="CDD" id="cd00585">
    <property type="entry name" value="Peptidase_C1B"/>
    <property type="match status" value="1"/>
</dbReference>
<organism evidence="5 6">
    <name type="scientific">Bifidobacterium favimelis</name>
    <dbReference type="NCBI Taxonomy" id="3122979"/>
    <lineage>
        <taxon>Bacteria</taxon>
        <taxon>Bacillati</taxon>
        <taxon>Actinomycetota</taxon>
        <taxon>Actinomycetes</taxon>
        <taxon>Bifidobacteriales</taxon>
        <taxon>Bifidobacteriaceae</taxon>
        <taxon>Bifidobacterium</taxon>
    </lineage>
</organism>